<dbReference type="Proteomes" id="UP000183832">
    <property type="component" value="Unassembled WGS sequence"/>
</dbReference>
<dbReference type="EMBL" id="CVRI01000050">
    <property type="protein sequence ID" value="CRK99357.1"/>
    <property type="molecule type" value="Genomic_DNA"/>
</dbReference>
<evidence type="ECO:0000313" key="3">
    <source>
        <dbReference type="EMBL" id="CRK99357.1"/>
    </source>
</evidence>
<dbReference type="SMART" id="SM00409">
    <property type="entry name" value="IG"/>
    <property type="match status" value="2"/>
</dbReference>
<organism evidence="3 4">
    <name type="scientific">Clunio marinus</name>
    <dbReference type="NCBI Taxonomy" id="568069"/>
    <lineage>
        <taxon>Eukaryota</taxon>
        <taxon>Metazoa</taxon>
        <taxon>Ecdysozoa</taxon>
        <taxon>Arthropoda</taxon>
        <taxon>Hexapoda</taxon>
        <taxon>Insecta</taxon>
        <taxon>Pterygota</taxon>
        <taxon>Neoptera</taxon>
        <taxon>Endopterygota</taxon>
        <taxon>Diptera</taxon>
        <taxon>Nematocera</taxon>
        <taxon>Chironomoidea</taxon>
        <taxon>Chironomidae</taxon>
        <taxon>Clunio</taxon>
    </lineage>
</organism>
<evidence type="ECO:0000259" key="2">
    <source>
        <dbReference type="PROSITE" id="PS50835"/>
    </source>
</evidence>
<dbReference type="AlphaFoldDB" id="A0A1J1IGI3"/>
<feature type="domain" description="Ig-like" evidence="2">
    <location>
        <begin position="131"/>
        <end position="231"/>
    </location>
</feature>
<dbReference type="InterPro" id="IPR013783">
    <property type="entry name" value="Ig-like_fold"/>
</dbReference>
<dbReference type="InterPro" id="IPR003599">
    <property type="entry name" value="Ig_sub"/>
</dbReference>
<dbReference type="GO" id="GO:0007411">
    <property type="term" value="P:axon guidance"/>
    <property type="evidence" value="ECO:0007669"/>
    <property type="project" value="TreeGrafter"/>
</dbReference>
<dbReference type="PROSITE" id="PS50835">
    <property type="entry name" value="IG_LIKE"/>
    <property type="match status" value="2"/>
</dbReference>
<dbReference type="OrthoDB" id="6138780at2759"/>
<dbReference type="InterPro" id="IPR036179">
    <property type="entry name" value="Ig-like_dom_sf"/>
</dbReference>
<dbReference type="InterPro" id="IPR007110">
    <property type="entry name" value="Ig-like_dom"/>
</dbReference>
<dbReference type="STRING" id="568069.A0A1J1IGI3"/>
<dbReference type="SUPFAM" id="SSF48726">
    <property type="entry name" value="Immunoglobulin"/>
    <property type="match status" value="2"/>
</dbReference>
<dbReference type="GO" id="GO:0007156">
    <property type="term" value="P:homophilic cell adhesion via plasma membrane adhesion molecules"/>
    <property type="evidence" value="ECO:0007669"/>
    <property type="project" value="TreeGrafter"/>
</dbReference>
<protein>
    <submittedName>
        <fullName evidence="3">CLUMA_CG012565, isoform A</fullName>
    </submittedName>
</protein>
<dbReference type="GO" id="GO:0005886">
    <property type="term" value="C:plasma membrane"/>
    <property type="evidence" value="ECO:0007669"/>
    <property type="project" value="TreeGrafter"/>
</dbReference>
<dbReference type="GO" id="GO:0098632">
    <property type="term" value="F:cell-cell adhesion mediator activity"/>
    <property type="evidence" value="ECO:0007669"/>
    <property type="project" value="TreeGrafter"/>
</dbReference>
<dbReference type="PANTHER" id="PTHR10075:SF109">
    <property type="entry name" value="NEURAL_ECTODERMAL DEVELOPMENT FACTOR IMP-L2"/>
    <property type="match status" value="1"/>
</dbReference>
<dbReference type="PANTHER" id="PTHR10075">
    <property type="entry name" value="BASIGIN RELATED"/>
    <property type="match status" value="1"/>
</dbReference>
<dbReference type="InterPro" id="IPR003598">
    <property type="entry name" value="Ig_sub2"/>
</dbReference>
<keyword evidence="4" id="KW-1185">Reference proteome</keyword>
<dbReference type="GO" id="GO:0070593">
    <property type="term" value="P:dendrite self-avoidance"/>
    <property type="evidence" value="ECO:0007669"/>
    <property type="project" value="TreeGrafter"/>
</dbReference>
<accession>A0A1J1IGI3</accession>
<sequence>MFLIHLEDHTNISHLKFVKNQEFIKKSFEKSILRKKGKQSESPVVEISTVILKLFHMLYNDDRIILMKIRRNFDFNYLNISNIMKSALFLFILSVTSTALARPPTFESEEYTDNNLVDTIPEEIHEDERTEHVSITSAPKKDIYFPSEPIEAECRVTGMPVPVVEWVHGTGSINNNDFEMNTIIDQSPSGIATVVARLIIKPHHVKPGTTRTFTCVGKSGAKVVKASTTVHFSHESKQPDIISALVGSEKIKIYEFYENLFEYIGSNVVLPCKATTKAEIYWINDDGKLITGQEPRLKVLETGELLITNLRFGDMGTYICLAKNNVSKDVASTFLYPLANKK</sequence>
<dbReference type="GO" id="GO:0030424">
    <property type="term" value="C:axon"/>
    <property type="evidence" value="ECO:0007669"/>
    <property type="project" value="TreeGrafter"/>
</dbReference>
<dbReference type="SMART" id="SM00408">
    <property type="entry name" value="IGc2"/>
    <property type="match status" value="2"/>
</dbReference>
<evidence type="ECO:0000313" key="4">
    <source>
        <dbReference type="Proteomes" id="UP000183832"/>
    </source>
</evidence>
<gene>
    <name evidence="3" type="primary">putative Neural</name>
    <name evidence="3" type="ORF">CLUMA_CG012565</name>
</gene>
<keyword evidence="1" id="KW-0393">Immunoglobulin domain</keyword>
<feature type="domain" description="Ig-like" evidence="2">
    <location>
        <begin position="239"/>
        <end position="331"/>
    </location>
</feature>
<reference evidence="3 4" key="1">
    <citation type="submission" date="2015-04" db="EMBL/GenBank/DDBJ databases">
        <authorList>
            <person name="Syromyatnikov M.Y."/>
            <person name="Popov V.N."/>
        </authorList>
    </citation>
    <scope>NUCLEOTIDE SEQUENCE [LARGE SCALE GENOMIC DNA]</scope>
</reference>
<proteinExistence type="predicted"/>
<evidence type="ECO:0000256" key="1">
    <source>
        <dbReference type="ARBA" id="ARBA00023319"/>
    </source>
</evidence>
<dbReference type="Pfam" id="PF13927">
    <property type="entry name" value="Ig_3"/>
    <property type="match status" value="1"/>
</dbReference>
<name>A0A1J1IGI3_9DIPT</name>
<dbReference type="Gene3D" id="2.60.40.10">
    <property type="entry name" value="Immunoglobulins"/>
    <property type="match status" value="2"/>
</dbReference>